<dbReference type="Gene3D" id="1.20.5.1930">
    <property type="match status" value="1"/>
</dbReference>
<dbReference type="InterPro" id="IPR025828">
    <property type="entry name" value="Put_sensor_dom"/>
</dbReference>
<comment type="caution">
    <text evidence="11">The sequence shown here is derived from an EMBL/GenBank/DDBJ whole genome shotgun (WGS) entry which is preliminary data.</text>
</comment>
<keyword evidence="7" id="KW-0067">ATP-binding</keyword>
<keyword evidence="12" id="KW-1185">Reference proteome</keyword>
<keyword evidence="6 11" id="KW-0418">Kinase</keyword>
<dbReference type="GO" id="GO:0016301">
    <property type="term" value="F:kinase activity"/>
    <property type="evidence" value="ECO:0007669"/>
    <property type="project" value="UniProtKB-KW"/>
</dbReference>
<dbReference type="SMART" id="SM00387">
    <property type="entry name" value="HATPase_c"/>
    <property type="match status" value="1"/>
</dbReference>
<evidence type="ECO:0000256" key="2">
    <source>
        <dbReference type="ARBA" id="ARBA00012438"/>
    </source>
</evidence>
<protein>
    <recommendedName>
        <fullName evidence="2">histidine kinase</fullName>
        <ecNumber evidence="2">2.7.13.3</ecNumber>
    </recommendedName>
</protein>
<organism evidence="11 12">
    <name type="scientific">Streptomyces gamaensis</name>
    <dbReference type="NCBI Taxonomy" id="1763542"/>
    <lineage>
        <taxon>Bacteria</taxon>
        <taxon>Bacillati</taxon>
        <taxon>Actinomycetota</taxon>
        <taxon>Actinomycetes</taxon>
        <taxon>Kitasatosporales</taxon>
        <taxon>Streptomycetaceae</taxon>
        <taxon>Streptomyces</taxon>
    </lineage>
</organism>
<sequence>MKVREALLASARGLWLLLYGMIASTVMLTFTVLSVVYIVVGIGFLTTPTVVGRLRAYANQRRAWAKAWSGVEIAAPYGPPPVVRGGVAGRVELTVALLKDKSTWRDVQWLLQDLTAGAVLALLPAASMLYAVWGCVLALGVWRPIVHSGGNEWFAFIHITGQTSANWAAALGLCLGVVGLFVNHRLLRAHFLAAKPLLRPTTEQELAQRVDRLASSRHDAVDSSAAELRRIERDLHDGAQARLVAMGMSLGTIEALVEKDPDRARQLLAAARADSAATLAELRDLVRGIHPPVLAERGLGDALRALALRMPLPVEADVRLPGRAEQPVEAAAYFAASELLTNAAKHAGARRVWLDVEHVRGVLRVTVTDDGCGGAAVRPGGGLAGVERRLGAFDGVLAVSSPAGGPTVVTIEVPCALRHPAGTGR</sequence>
<keyword evidence="4" id="KW-0808">Transferase</keyword>
<evidence type="ECO:0000256" key="6">
    <source>
        <dbReference type="ARBA" id="ARBA00022777"/>
    </source>
</evidence>
<reference evidence="12" key="1">
    <citation type="journal article" date="2019" name="Int. J. Syst. Evol. Microbiol.">
        <title>The Global Catalogue of Microorganisms (GCM) 10K type strain sequencing project: providing services to taxonomists for standard genome sequencing and annotation.</title>
        <authorList>
            <consortium name="The Broad Institute Genomics Platform"/>
            <consortium name="The Broad Institute Genome Sequencing Center for Infectious Disease"/>
            <person name="Wu L."/>
            <person name="Ma J."/>
        </authorList>
    </citation>
    <scope>NUCLEOTIDE SEQUENCE [LARGE SCALE GENOMIC DNA]</scope>
    <source>
        <strain evidence="12">CGMCC 4.7304</strain>
    </source>
</reference>
<dbReference type="EMBL" id="JBHSPB010000023">
    <property type="protein sequence ID" value="MFC5724084.1"/>
    <property type="molecule type" value="Genomic_DNA"/>
</dbReference>
<dbReference type="Gene3D" id="3.30.565.10">
    <property type="entry name" value="Histidine kinase-like ATPase, C-terminal domain"/>
    <property type="match status" value="1"/>
</dbReference>
<accession>A0ABW0Z995</accession>
<keyword evidence="9" id="KW-0472">Membrane</keyword>
<comment type="catalytic activity">
    <reaction evidence="1">
        <text>ATP + protein L-histidine = ADP + protein N-phospho-L-histidine.</text>
        <dbReference type="EC" id="2.7.13.3"/>
    </reaction>
</comment>
<dbReference type="EC" id="2.7.13.3" evidence="2"/>
<dbReference type="SUPFAM" id="SSF55874">
    <property type="entry name" value="ATPase domain of HSP90 chaperone/DNA topoisomerase II/histidine kinase"/>
    <property type="match status" value="1"/>
</dbReference>
<keyword evidence="8" id="KW-0902">Two-component regulatory system</keyword>
<evidence type="ECO:0000259" key="10">
    <source>
        <dbReference type="SMART" id="SM00387"/>
    </source>
</evidence>
<dbReference type="PANTHER" id="PTHR24421">
    <property type="entry name" value="NITRATE/NITRITE SENSOR PROTEIN NARX-RELATED"/>
    <property type="match status" value="1"/>
</dbReference>
<evidence type="ECO:0000256" key="7">
    <source>
        <dbReference type="ARBA" id="ARBA00022840"/>
    </source>
</evidence>
<name>A0ABW0Z995_9ACTN</name>
<keyword evidence="3" id="KW-0597">Phosphoprotein</keyword>
<proteinExistence type="predicted"/>
<dbReference type="InterPro" id="IPR050482">
    <property type="entry name" value="Sensor_HK_TwoCompSys"/>
</dbReference>
<feature type="transmembrane region" description="Helical" evidence="9">
    <location>
        <begin position="165"/>
        <end position="182"/>
    </location>
</feature>
<dbReference type="InterPro" id="IPR003594">
    <property type="entry name" value="HATPase_dom"/>
</dbReference>
<feature type="transmembrane region" description="Helical" evidence="9">
    <location>
        <begin position="118"/>
        <end position="145"/>
    </location>
</feature>
<gene>
    <name evidence="11" type="ORF">ACFP1Z_28345</name>
</gene>
<dbReference type="Pfam" id="PF07730">
    <property type="entry name" value="HisKA_3"/>
    <property type="match status" value="1"/>
</dbReference>
<evidence type="ECO:0000313" key="12">
    <source>
        <dbReference type="Proteomes" id="UP001596083"/>
    </source>
</evidence>
<evidence type="ECO:0000313" key="11">
    <source>
        <dbReference type="EMBL" id="MFC5724084.1"/>
    </source>
</evidence>
<keyword evidence="9" id="KW-0812">Transmembrane</keyword>
<evidence type="ECO:0000256" key="9">
    <source>
        <dbReference type="SAM" id="Phobius"/>
    </source>
</evidence>
<dbReference type="RefSeq" id="WP_390320514.1">
    <property type="nucleotide sequence ID" value="NZ_JBHSPB010000023.1"/>
</dbReference>
<dbReference type="InterPro" id="IPR036890">
    <property type="entry name" value="HATPase_C_sf"/>
</dbReference>
<keyword evidence="9" id="KW-1133">Transmembrane helix</keyword>
<dbReference type="InterPro" id="IPR011712">
    <property type="entry name" value="Sig_transdc_His_kin_sub3_dim/P"/>
</dbReference>
<evidence type="ECO:0000256" key="4">
    <source>
        <dbReference type="ARBA" id="ARBA00022679"/>
    </source>
</evidence>
<dbReference type="PANTHER" id="PTHR24421:SF10">
    <property type="entry name" value="NITRATE_NITRITE SENSOR PROTEIN NARQ"/>
    <property type="match status" value="1"/>
</dbReference>
<keyword evidence="5" id="KW-0547">Nucleotide-binding</keyword>
<evidence type="ECO:0000256" key="8">
    <source>
        <dbReference type="ARBA" id="ARBA00023012"/>
    </source>
</evidence>
<dbReference type="Pfam" id="PF13796">
    <property type="entry name" value="Sensor"/>
    <property type="match status" value="1"/>
</dbReference>
<dbReference type="Pfam" id="PF02518">
    <property type="entry name" value="HATPase_c"/>
    <property type="match status" value="1"/>
</dbReference>
<evidence type="ECO:0000256" key="1">
    <source>
        <dbReference type="ARBA" id="ARBA00000085"/>
    </source>
</evidence>
<evidence type="ECO:0000256" key="3">
    <source>
        <dbReference type="ARBA" id="ARBA00022553"/>
    </source>
</evidence>
<feature type="domain" description="Histidine kinase/HSP90-like ATPase" evidence="10">
    <location>
        <begin position="327"/>
        <end position="417"/>
    </location>
</feature>
<dbReference type="Proteomes" id="UP001596083">
    <property type="component" value="Unassembled WGS sequence"/>
</dbReference>
<feature type="transmembrane region" description="Helical" evidence="9">
    <location>
        <begin position="16"/>
        <end position="45"/>
    </location>
</feature>
<evidence type="ECO:0000256" key="5">
    <source>
        <dbReference type="ARBA" id="ARBA00022741"/>
    </source>
</evidence>
<dbReference type="CDD" id="cd16917">
    <property type="entry name" value="HATPase_UhpB-NarQ-NarX-like"/>
    <property type="match status" value="1"/>
</dbReference>